<dbReference type="Proteomes" id="UP000694845">
    <property type="component" value="Unplaced"/>
</dbReference>
<comment type="subcellular location">
    <subcellularLocation>
        <location evidence="1">Cytoplasm</location>
    </subcellularLocation>
</comment>
<name>A0A8B7YVP3_ACAPL</name>
<evidence type="ECO:0000256" key="2">
    <source>
        <dbReference type="ARBA" id="ARBA00022490"/>
    </source>
</evidence>
<feature type="region of interest" description="Disordered" evidence="3">
    <location>
        <begin position="133"/>
        <end position="245"/>
    </location>
</feature>
<dbReference type="AlphaFoldDB" id="A0A8B7YVP3"/>
<dbReference type="RefSeq" id="XP_022097384.1">
    <property type="nucleotide sequence ID" value="XM_022241692.1"/>
</dbReference>
<dbReference type="GO" id="GO:0005737">
    <property type="term" value="C:cytoplasm"/>
    <property type="evidence" value="ECO:0007669"/>
    <property type="project" value="UniProtKB-SubCell"/>
</dbReference>
<protein>
    <submittedName>
        <fullName evidence="5">Unconventional myosin-IXa-like</fullName>
    </submittedName>
</protein>
<dbReference type="PANTHER" id="PTHR46184">
    <property type="entry name" value="UNCONVENTIONAL MYOSIN-IXB-LIKE PROTEIN"/>
    <property type="match status" value="1"/>
</dbReference>
<proteinExistence type="predicted"/>
<keyword evidence="2" id="KW-0963">Cytoplasm</keyword>
<evidence type="ECO:0000256" key="1">
    <source>
        <dbReference type="ARBA" id="ARBA00004496"/>
    </source>
</evidence>
<dbReference type="GeneID" id="110982911"/>
<evidence type="ECO:0000313" key="5">
    <source>
        <dbReference type="RefSeq" id="XP_022097384.1"/>
    </source>
</evidence>
<dbReference type="PANTHER" id="PTHR46184:SF5">
    <property type="entry name" value="UNCONVENTIONAL MYOSIN-IXA-LIKE"/>
    <property type="match status" value="1"/>
</dbReference>
<dbReference type="GO" id="GO:0051015">
    <property type="term" value="F:actin filament binding"/>
    <property type="evidence" value="ECO:0007669"/>
    <property type="project" value="TreeGrafter"/>
</dbReference>
<dbReference type="GO" id="GO:0035556">
    <property type="term" value="P:intracellular signal transduction"/>
    <property type="evidence" value="ECO:0007669"/>
    <property type="project" value="InterPro"/>
</dbReference>
<feature type="compositionally biased region" description="Basic residues" evidence="3">
    <location>
        <begin position="169"/>
        <end position="191"/>
    </location>
</feature>
<feature type="non-terminal residue" evidence="5">
    <location>
        <position position="1"/>
    </location>
</feature>
<accession>A0A8B7YVP3</accession>
<gene>
    <name evidence="5" type="primary">LOC110982911</name>
</gene>
<feature type="compositionally biased region" description="Acidic residues" evidence="3">
    <location>
        <begin position="134"/>
        <end position="154"/>
    </location>
</feature>
<feature type="compositionally biased region" description="Basic residues" evidence="3">
    <location>
        <begin position="211"/>
        <end position="225"/>
    </location>
</feature>
<dbReference type="GO" id="GO:0000146">
    <property type="term" value="F:microfilament motor activity"/>
    <property type="evidence" value="ECO:0007669"/>
    <property type="project" value="InterPro"/>
</dbReference>
<evidence type="ECO:0000313" key="4">
    <source>
        <dbReference type="Proteomes" id="UP000694845"/>
    </source>
</evidence>
<reference evidence="5" key="1">
    <citation type="submission" date="2025-08" db="UniProtKB">
        <authorList>
            <consortium name="RefSeq"/>
        </authorList>
    </citation>
    <scope>IDENTIFICATION</scope>
</reference>
<dbReference type="InterPro" id="IPR046987">
    <property type="entry name" value="Myo9"/>
</dbReference>
<evidence type="ECO:0000256" key="3">
    <source>
        <dbReference type="SAM" id="MobiDB-lite"/>
    </source>
</evidence>
<feature type="region of interest" description="Disordered" evidence="3">
    <location>
        <begin position="56"/>
        <end position="101"/>
    </location>
</feature>
<dbReference type="GO" id="GO:0005884">
    <property type="term" value="C:actin filament"/>
    <property type="evidence" value="ECO:0007669"/>
    <property type="project" value="TreeGrafter"/>
</dbReference>
<keyword evidence="4" id="KW-1185">Reference proteome</keyword>
<feature type="compositionally biased region" description="Basic and acidic residues" evidence="3">
    <location>
        <begin position="90"/>
        <end position="101"/>
    </location>
</feature>
<dbReference type="GO" id="GO:0005096">
    <property type="term" value="F:GTPase activator activity"/>
    <property type="evidence" value="ECO:0007669"/>
    <property type="project" value="InterPro"/>
</dbReference>
<dbReference type="KEGG" id="aplc:110982911"/>
<sequence length="245" mass="27831">WRRLFRIVYFSIRCLEVIIKEKLVKLKTTLRDIDTLERASTSASLKLSDLRKRQKDTLSQQDLRKSKTVPEGVEEPTERQGGEVEEVGEDAGRTTSDGHTELEEVLKDRIRTLEKEKQDLTVNLVTLDLGQSASEDENYSTDGLDLESCEEVERDDGPVSFESQPSPSKLRHLNKNRAPKQEKRKPKKGHRTPGSDGLGEMSGQQPPPVAKRQKRNSRKGSKKEKKQREGSKERRKKAGPSEAML</sequence>
<organism evidence="4 5">
    <name type="scientific">Acanthaster planci</name>
    <name type="common">Crown-of-thorns starfish</name>
    <dbReference type="NCBI Taxonomy" id="133434"/>
    <lineage>
        <taxon>Eukaryota</taxon>
        <taxon>Metazoa</taxon>
        <taxon>Echinodermata</taxon>
        <taxon>Eleutherozoa</taxon>
        <taxon>Asterozoa</taxon>
        <taxon>Asteroidea</taxon>
        <taxon>Valvatacea</taxon>
        <taxon>Valvatida</taxon>
        <taxon>Acanthasteridae</taxon>
        <taxon>Acanthaster</taxon>
    </lineage>
</organism>